<dbReference type="Proteomes" id="UP000619457">
    <property type="component" value="Unassembled WGS sequence"/>
</dbReference>
<name>A0A918Q745_9BACT</name>
<dbReference type="PROSITE" id="PS00671">
    <property type="entry name" value="D_2_HYDROXYACID_DH_3"/>
    <property type="match status" value="1"/>
</dbReference>
<reference evidence="4" key="2">
    <citation type="submission" date="2020-09" db="EMBL/GenBank/DDBJ databases">
        <authorList>
            <person name="Sun Q."/>
            <person name="Kim S."/>
        </authorList>
    </citation>
    <scope>NUCLEOTIDE SEQUENCE</scope>
    <source>
        <strain evidence="4">KCTC 12368</strain>
    </source>
</reference>
<protein>
    <submittedName>
        <fullName evidence="4">Glyoxylate/hydroxypyruvate reductase A</fullName>
    </submittedName>
</protein>
<gene>
    <name evidence="4" type="ORF">GCM10007049_28160</name>
</gene>
<evidence type="ECO:0000313" key="4">
    <source>
        <dbReference type="EMBL" id="GGZ32898.1"/>
    </source>
</evidence>
<evidence type="ECO:0000259" key="3">
    <source>
        <dbReference type="Pfam" id="PF02826"/>
    </source>
</evidence>
<keyword evidence="1" id="KW-0560">Oxidoreductase</keyword>
<dbReference type="PANTHER" id="PTHR43333">
    <property type="entry name" value="2-HACID_DH_C DOMAIN-CONTAINING PROTEIN"/>
    <property type="match status" value="1"/>
</dbReference>
<dbReference type="Pfam" id="PF02826">
    <property type="entry name" value="2-Hacid_dh_C"/>
    <property type="match status" value="1"/>
</dbReference>
<organism evidence="4 5">
    <name type="scientific">Echinicola pacifica</name>
    <dbReference type="NCBI Taxonomy" id="346377"/>
    <lineage>
        <taxon>Bacteria</taxon>
        <taxon>Pseudomonadati</taxon>
        <taxon>Bacteroidota</taxon>
        <taxon>Cytophagia</taxon>
        <taxon>Cytophagales</taxon>
        <taxon>Cyclobacteriaceae</taxon>
        <taxon>Echinicola</taxon>
    </lineage>
</organism>
<sequence>MSLAIISPSRDVSPWLEIFKKEVPDLPLSIYPDIPHPDEVEAVMLWQHPKGIINEYPNLKLICSMGAGVDHILGDETIPTHIPITRIVDPRLTFSMTNYVTMGVLNYHRKWNRFQAQQQKKLWDMKAPEAEVKIGVMGVGELGGDVLDKLSYLGLEVVGYGNSPKPDFDYPYYYGDQLEAFLQECNVLVCLLPLTADTRGFLNIRLFEKCKQGTYLINVARGKHLVEEDLIEALDKGYLSGALLDVFHKEPLPESHPFWAHPQVEITPHIASITNPSAAAPQILENYRRMQAGEELMNKINRNKGY</sequence>
<evidence type="ECO:0000256" key="2">
    <source>
        <dbReference type="ARBA" id="ARBA00023027"/>
    </source>
</evidence>
<dbReference type="EMBL" id="BMWX01000004">
    <property type="protein sequence ID" value="GGZ32898.1"/>
    <property type="molecule type" value="Genomic_DNA"/>
</dbReference>
<dbReference type="SUPFAM" id="SSF52283">
    <property type="entry name" value="Formate/glycerate dehydrogenase catalytic domain-like"/>
    <property type="match status" value="1"/>
</dbReference>
<dbReference type="PANTHER" id="PTHR43333:SF1">
    <property type="entry name" value="D-ISOMER SPECIFIC 2-HYDROXYACID DEHYDROGENASE NAD-BINDING DOMAIN-CONTAINING PROTEIN"/>
    <property type="match status" value="1"/>
</dbReference>
<dbReference type="GO" id="GO:0016616">
    <property type="term" value="F:oxidoreductase activity, acting on the CH-OH group of donors, NAD or NADP as acceptor"/>
    <property type="evidence" value="ECO:0007669"/>
    <property type="project" value="UniProtKB-ARBA"/>
</dbReference>
<accession>A0A918Q745</accession>
<dbReference type="Gene3D" id="3.40.50.720">
    <property type="entry name" value="NAD(P)-binding Rossmann-like Domain"/>
    <property type="match status" value="2"/>
</dbReference>
<keyword evidence="2" id="KW-0520">NAD</keyword>
<evidence type="ECO:0000256" key="1">
    <source>
        <dbReference type="ARBA" id="ARBA00023002"/>
    </source>
</evidence>
<dbReference type="InterPro" id="IPR036291">
    <property type="entry name" value="NAD(P)-bd_dom_sf"/>
</dbReference>
<dbReference type="RefSeq" id="WP_018475897.1">
    <property type="nucleotide sequence ID" value="NZ_BMWX01000004.1"/>
</dbReference>
<dbReference type="SUPFAM" id="SSF51735">
    <property type="entry name" value="NAD(P)-binding Rossmann-fold domains"/>
    <property type="match status" value="1"/>
</dbReference>
<dbReference type="AlphaFoldDB" id="A0A918Q745"/>
<keyword evidence="5" id="KW-1185">Reference proteome</keyword>
<reference evidence="4" key="1">
    <citation type="journal article" date="2014" name="Int. J. Syst. Evol. Microbiol.">
        <title>Complete genome sequence of Corynebacterium casei LMG S-19264T (=DSM 44701T), isolated from a smear-ripened cheese.</title>
        <authorList>
            <consortium name="US DOE Joint Genome Institute (JGI-PGF)"/>
            <person name="Walter F."/>
            <person name="Albersmeier A."/>
            <person name="Kalinowski J."/>
            <person name="Ruckert C."/>
        </authorList>
    </citation>
    <scope>NUCLEOTIDE SEQUENCE</scope>
    <source>
        <strain evidence="4">KCTC 12368</strain>
    </source>
</reference>
<comment type="caution">
    <text evidence="4">The sequence shown here is derived from an EMBL/GenBank/DDBJ whole genome shotgun (WGS) entry which is preliminary data.</text>
</comment>
<dbReference type="GO" id="GO:0051287">
    <property type="term" value="F:NAD binding"/>
    <property type="evidence" value="ECO:0007669"/>
    <property type="project" value="InterPro"/>
</dbReference>
<dbReference type="InterPro" id="IPR006140">
    <property type="entry name" value="D-isomer_DH_NAD-bd"/>
</dbReference>
<proteinExistence type="predicted"/>
<dbReference type="CDD" id="cd12164">
    <property type="entry name" value="GDH_like_2"/>
    <property type="match status" value="1"/>
</dbReference>
<feature type="domain" description="D-isomer specific 2-hydroxyacid dehydrogenase NAD-binding" evidence="3">
    <location>
        <begin position="103"/>
        <end position="271"/>
    </location>
</feature>
<evidence type="ECO:0000313" key="5">
    <source>
        <dbReference type="Proteomes" id="UP000619457"/>
    </source>
</evidence>
<dbReference type="InterPro" id="IPR029753">
    <property type="entry name" value="D-isomer_DH_CS"/>
</dbReference>